<reference evidence="1 2" key="1">
    <citation type="submission" date="2018-03" db="EMBL/GenBank/DDBJ databases">
        <title>Genomic Encyclopedia of Archaeal and Bacterial Type Strains, Phase II (KMG-II): from individual species to whole genera.</title>
        <authorList>
            <person name="Goeker M."/>
        </authorList>
    </citation>
    <scope>NUCLEOTIDE SEQUENCE [LARGE SCALE GENOMIC DNA]</scope>
    <source>
        <strain evidence="1 2">DSM 100212</strain>
    </source>
</reference>
<proteinExistence type="predicted"/>
<dbReference type="Proteomes" id="UP000238392">
    <property type="component" value="Unassembled WGS sequence"/>
</dbReference>
<protein>
    <submittedName>
        <fullName evidence="1">Uncharacterized protein</fullName>
    </submittedName>
</protein>
<sequence length="112" mass="12848">MKQELTAKQNFILQNALDQMDACGPSMLKLICKLVELGRLPLAEEVMKIAYAQPSPDSGVVLPYDHEFERQLRCIPEREMPFWFGAFSALVRIDDKPRFDRFLGVFQARSAN</sequence>
<gene>
    <name evidence="1" type="ORF">CLV74_1119</name>
</gene>
<evidence type="ECO:0000313" key="1">
    <source>
        <dbReference type="EMBL" id="PRY86780.1"/>
    </source>
</evidence>
<dbReference type="RefSeq" id="WP_106266227.1">
    <property type="nucleotide sequence ID" value="NZ_PVTQ01000011.1"/>
</dbReference>
<name>A0A2T0WJ96_9RHOB</name>
<keyword evidence="2" id="KW-1185">Reference proteome</keyword>
<organism evidence="1 2">
    <name type="scientific">Donghicola tyrosinivorans</name>
    <dbReference type="NCBI Taxonomy" id="1652492"/>
    <lineage>
        <taxon>Bacteria</taxon>
        <taxon>Pseudomonadati</taxon>
        <taxon>Pseudomonadota</taxon>
        <taxon>Alphaproteobacteria</taxon>
        <taxon>Rhodobacterales</taxon>
        <taxon>Roseobacteraceae</taxon>
        <taxon>Donghicola</taxon>
    </lineage>
</organism>
<comment type="caution">
    <text evidence="1">The sequence shown here is derived from an EMBL/GenBank/DDBJ whole genome shotgun (WGS) entry which is preliminary data.</text>
</comment>
<dbReference type="AlphaFoldDB" id="A0A2T0WJ96"/>
<dbReference type="EMBL" id="PVTQ01000011">
    <property type="protein sequence ID" value="PRY86780.1"/>
    <property type="molecule type" value="Genomic_DNA"/>
</dbReference>
<accession>A0A2T0WJ96</accession>
<evidence type="ECO:0000313" key="2">
    <source>
        <dbReference type="Proteomes" id="UP000238392"/>
    </source>
</evidence>